<gene>
    <name evidence="2" type="ORF">ZIOFF_020740</name>
</gene>
<dbReference type="AlphaFoldDB" id="A0A8J5LGR9"/>
<evidence type="ECO:0000313" key="3">
    <source>
        <dbReference type="Proteomes" id="UP000734854"/>
    </source>
</evidence>
<organism evidence="2 3">
    <name type="scientific">Zingiber officinale</name>
    <name type="common">Ginger</name>
    <name type="synonym">Amomum zingiber</name>
    <dbReference type="NCBI Taxonomy" id="94328"/>
    <lineage>
        <taxon>Eukaryota</taxon>
        <taxon>Viridiplantae</taxon>
        <taxon>Streptophyta</taxon>
        <taxon>Embryophyta</taxon>
        <taxon>Tracheophyta</taxon>
        <taxon>Spermatophyta</taxon>
        <taxon>Magnoliopsida</taxon>
        <taxon>Liliopsida</taxon>
        <taxon>Zingiberales</taxon>
        <taxon>Zingiberaceae</taxon>
        <taxon>Zingiber</taxon>
    </lineage>
</organism>
<protein>
    <submittedName>
        <fullName evidence="2">Uncharacterized protein</fullName>
    </submittedName>
</protein>
<comment type="caution">
    <text evidence="2">The sequence shown here is derived from an EMBL/GenBank/DDBJ whole genome shotgun (WGS) entry which is preliminary data.</text>
</comment>
<dbReference type="PANTHER" id="PTHR35278">
    <property type="entry name" value="TRANSMEMBRANE PROTEIN-RELATED"/>
    <property type="match status" value="1"/>
</dbReference>
<feature type="transmembrane region" description="Helical" evidence="1">
    <location>
        <begin position="58"/>
        <end position="78"/>
    </location>
</feature>
<dbReference type="PANTHER" id="PTHR35278:SF1">
    <property type="entry name" value="F8K7.16"/>
    <property type="match status" value="1"/>
</dbReference>
<sequence>MGNVVSSVTSGFINVIGDIFGAPLDFLSGKSCSSVCEPTWDLLCYIENFCVANLVKMVAVLALLYAVLLFVYVLYKIGCWQCVCKGGCRMLWQCLMSCYSSCEYGCMFVWFKLKNAKEDRRRRMEVYELSSSGVGSDESISYVHTPRSVRFARSLSRRSRERRRIQLERSLRARSHRVRVGISQHSVRVNGEEPRRLHRHGDVLHDVKVTHTSRFVQKGNGKRIHKRRLWE</sequence>
<keyword evidence="1" id="KW-0472">Membrane</keyword>
<keyword evidence="3" id="KW-1185">Reference proteome</keyword>
<keyword evidence="1" id="KW-1133">Transmembrane helix</keyword>
<evidence type="ECO:0000256" key="1">
    <source>
        <dbReference type="SAM" id="Phobius"/>
    </source>
</evidence>
<evidence type="ECO:0000313" key="2">
    <source>
        <dbReference type="EMBL" id="KAG6517355.1"/>
    </source>
</evidence>
<reference evidence="2 3" key="1">
    <citation type="submission" date="2020-08" db="EMBL/GenBank/DDBJ databases">
        <title>Plant Genome Project.</title>
        <authorList>
            <person name="Zhang R.-G."/>
        </authorList>
    </citation>
    <scope>NUCLEOTIDE SEQUENCE [LARGE SCALE GENOMIC DNA]</scope>
    <source>
        <tissue evidence="2">Rhizome</tissue>
    </source>
</reference>
<dbReference type="Proteomes" id="UP000734854">
    <property type="component" value="Unassembled WGS sequence"/>
</dbReference>
<keyword evidence="1" id="KW-0812">Transmembrane</keyword>
<name>A0A8J5LGR9_ZINOF</name>
<proteinExistence type="predicted"/>
<dbReference type="EMBL" id="JACMSC010000006">
    <property type="protein sequence ID" value="KAG6517355.1"/>
    <property type="molecule type" value="Genomic_DNA"/>
</dbReference>
<dbReference type="OrthoDB" id="1916120at2759"/>
<accession>A0A8J5LGR9</accession>